<dbReference type="AlphaFoldDB" id="A0A2C5ZD99"/>
<name>A0A2C5ZD99_9HYPO</name>
<protein>
    <submittedName>
        <fullName evidence="1">Uncharacterized protein</fullName>
    </submittedName>
</protein>
<evidence type="ECO:0000313" key="2">
    <source>
        <dbReference type="Proteomes" id="UP000226431"/>
    </source>
</evidence>
<dbReference type="EMBL" id="NJES01000105">
    <property type="protein sequence ID" value="PHH77770.1"/>
    <property type="molecule type" value="Genomic_DNA"/>
</dbReference>
<proteinExistence type="predicted"/>
<keyword evidence="2" id="KW-1185">Reference proteome</keyword>
<evidence type="ECO:0000313" key="1">
    <source>
        <dbReference type="EMBL" id="PHH77770.1"/>
    </source>
</evidence>
<sequence length="168" mass="18808">MRMCRRMHAWTGVCMYWLRPLTEQKHHRHHVQSGDASQPSLQANARLPLYPSMPSHDVVQRRPAVCATRQDRTQQLSTAQQASCRPRFLFPPFSSSPSCPLLDGPSASLTALVSAGLSFHPASRHACVVDLEMDSSRACRRLIHHQLTLKGAFPAMERQLVLSLDLSS</sequence>
<comment type="caution">
    <text evidence="1">The sequence shown here is derived from an EMBL/GenBank/DDBJ whole genome shotgun (WGS) entry which is preliminary data.</text>
</comment>
<reference evidence="1 2" key="1">
    <citation type="submission" date="2017-06" db="EMBL/GenBank/DDBJ databases">
        <title>Ant-infecting Ophiocordyceps genomes reveal a high diversity of potential behavioral manipulation genes and a possible major role for enterotoxins.</title>
        <authorList>
            <person name="De Bekker C."/>
            <person name="Evans H.C."/>
            <person name="Brachmann A."/>
            <person name="Hughes D.P."/>
        </authorList>
    </citation>
    <scope>NUCLEOTIDE SEQUENCE [LARGE SCALE GENOMIC DNA]</scope>
    <source>
        <strain evidence="1 2">Map16</strain>
    </source>
</reference>
<organism evidence="1 2">
    <name type="scientific">Ophiocordyceps camponoti-rufipedis</name>
    <dbReference type="NCBI Taxonomy" id="2004952"/>
    <lineage>
        <taxon>Eukaryota</taxon>
        <taxon>Fungi</taxon>
        <taxon>Dikarya</taxon>
        <taxon>Ascomycota</taxon>
        <taxon>Pezizomycotina</taxon>
        <taxon>Sordariomycetes</taxon>
        <taxon>Hypocreomycetidae</taxon>
        <taxon>Hypocreales</taxon>
        <taxon>Ophiocordycipitaceae</taxon>
        <taxon>Ophiocordyceps</taxon>
    </lineage>
</organism>
<dbReference type="Proteomes" id="UP000226431">
    <property type="component" value="Unassembled WGS sequence"/>
</dbReference>
<accession>A0A2C5ZD99</accession>
<gene>
    <name evidence="1" type="ORF">CDD80_238</name>
</gene>